<dbReference type="InterPro" id="IPR050772">
    <property type="entry name" value="Hydratase-Decarb/MhpD_sf"/>
</dbReference>
<dbReference type="Pfam" id="PF01557">
    <property type="entry name" value="FAA_hydrolase"/>
    <property type="match status" value="1"/>
</dbReference>
<dbReference type="GO" id="GO:0008684">
    <property type="term" value="F:2-oxopent-4-enoate hydratase activity"/>
    <property type="evidence" value="ECO:0007669"/>
    <property type="project" value="TreeGrafter"/>
</dbReference>
<dbReference type="PANTHER" id="PTHR30143">
    <property type="entry name" value="ACID HYDRATASE"/>
    <property type="match status" value="1"/>
</dbReference>
<dbReference type="InterPro" id="IPR011234">
    <property type="entry name" value="Fumarylacetoacetase-like_C"/>
</dbReference>
<protein>
    <submittedName>
        <fullName evidence="3">2-keto-4-pentenoate hydratase</fullName>
    </submittedName>
</protein>
<evidence type="ECO:0000259" key="2">
    <source>
        <dbReference type="Pfam" id="PF01557"/>
    </source>
</evidence>
<dbReference type="AlphaFoldDB" id="A0A2W7HTH1"/>
<evidence type="ECO:0000313" key="4">
    <source>
        <dbReference type="Proteomes" id="UP000249688"/>
    </source>
</evidence>
<proteinExistence type="predicted"/>
<feature type="domain" description="Fumarylacetoacetase-like C-terminal" evidence="2">
    <location>
        <begin position="80"/>
        <end position="247"/>
    </location>
</feature>
<dbReference type="Gene3D" id="3.90.850.10">
    <property type="entry name" value="Fumarylacetoacetase-like, C-terminal domain"/>
    <property type="match status" value="1"/>
</dbReference>
<keyword evidence="1" id="KW-0456">Lyase</keyword>
<dbReference type="RefSeq" id="WP_146423044.1">
    <property type="nucleotide sequence ID" value="NZ_QKYU01000049.1"/>
</dbReference>
<organism evidence="3 4">
    <name type="scientific">Humitalea rosea</name>
    <dbReference type="NCBI Taxonomy" id="990373"/>
    <lineage>
        <taxon>Bacteria</taxon>
        <taxon>Pseudomonadati</taxon>
        <taxon>Pseudomonadota</taxon>
        <taxon>Alphaproteobacteria</taxon>
        <taxon>Acetobacterales</taxon>
        <taxon>Roseomonadaceae</taxon>
        <taxon>Humitalea</taxon>
    </lineage>
</organism>
<evidence type="ECO:0000256" key="1">
    <source>
        <dbReference type="ARBA" id="ARBA00023239"/>
    </source>
</evidence>
<dbReference type="GO" id="GO:0005737">
    <property type="term" value="C:cytoplasm"/>
    <property type="evidence" value="ECO:0007669"/>
    <property type="project" value="TreeGrafter"/>
</dbReference>
<comment type="caution">
    <text evidence="3">The sequence shown here is derived from an EMBL/GenBank/DDBJ whole genome shotgun (WGS) entry which is preliminary data.</text>
</comment>
<dbReference type="PANTHER" id="PTHR30143:SF0">
    <property type="entry name" value="2-KETO-4-PENTENOATE HYDRATASE"/>
    <property type="match status" value="1"/>
</dbReference>
<name>A0A2W7HTH1_9PROT</name>
<accession>A0A2W7HTH1</accession>
<dbReference type="EMBL" id="QKYU01000049">
    <property type="protein sequence ID" value="PZW36984.1"/>
    <property type="molecule type" value="Genomic_DNA"/>
</dbReference>
<dbReference type="Proteomes" id="UP000249688">
    <property type="component" value="Unassembled WGS sequence"/>
</dbReference>
<dbReference type="InterPro" id="IPR036663">
    <property type="entry name" value="Fumarylacetoacetase_C_sf"/>
</dbReference>
<evidence type="ECO:0000313" key="3">
    <source>
        <dbReference type="EMBL" id="PZW36984.1"/>
    </source>
</evidence>
<keyword evidence="4" id="KW-1185">Reference proteome</keyword>
<sequence>MDQDTTLKAADLLMAVRAGGAKLAGLGAAAPQTEAGAWAVQREVLRRLGGRIGGYKCAAPPGRPHTAAILAASGVVPGPAEWAVPAGEKIGIETEIAFRFARDLPPRATPYSEAEVLDAVEGCFPAIEMVISRYTNPGAMPPWEAMADNVAHAGLVVGADVPGWRDLDLAGLTVRQSCGGAVQVEKVGGNPSGGPFVALLWLANHLPTVGLHIQAGQVVTTGSCTGLLWVESQQQVTGGFQGFGEVVVNLA</sequence>
<dbReference type="SUPFAM" id="SSF56529">
    <property type="entry name" value="FAH"/>
    <property type="match status" value="1"/>
</dbReference>
<reference evidence="3 4" key="1">
    <citation type="submission" date="2018-06" db="EMBL/GenBank/DDBJ databases">
        <title>Genomic Encyclopedia of Archaeal and Bacterial Type Strains, Phase II (KMG-II): from individual species to whole genera.</title>
        <authorList>
            <person name="Goeker M."/>
        </authorList>
    </citation>
    <scope>NUCLEOTIDE SEQUENCE [LARGE SCALE GENOMIC DNA]</scope>
    <source>
        <strain evidence="3 4">DSM 24525</strain>
    </source>
</reference>
<gene>
    <name evidence="3" type="ORF">C8P66_1499</name>
</gene>
<dbReference type="OrthoDB" id="9792137at2"/>